<dbReference type="Proteomes" id="UP001157017">
    <property type="component" value="Unassembled WGS sequence"/>
</dbReference>
<reference evidence="2" key="1">
    <citation type="journal article" date="2019" name="Int. J. Syst. Evol. Microbiol.">
        <title>The Global Catalogue of Microorganisms (GCM) 10K type strain sequencing project: providing services to taxonomists for standard genome sequencing and annotation.</title>
        <authorList>
            <consortium name="The Broad Institute Genomics Platform"/>
            <consortium name="The Broad Institute Genome Sequencing Center for Infectious Disease"/>
            <person name="Wu L."/>
            <person name="Ma J."/>
        </authorList>
    </citation>
    <scope>NUCLEOTIDE SEQUENCE [LARGE SCALE GENOMIC DNA]</scope>
    <source>
        <strain evidence="2">NBRC 108730</strain>
    </source>
</reference>
<sequence length="46" mass="5149">MRQAESAKAEATRQRRLAKVLDQAARLIRAGYSKPRENAASRSCCE</sequence>
<accession>A0ABQ6JNF1</accession>
<protein>
    <submittedName>
        <fullName evidence="1">Uncharacterized protein</fullName>
    </submittedName>
</protein>
<comment type="caution">
    <text evidence="1">The sequence shown here is derived from an EMBL/GenBank/DDBJ whole genome shotgun (WGS) entry which is preliminary data.</text>
</comment>
<name>A0ABQ6JNF1_9ACTN</name>
<organism evidence="1 2">
    <name type="scientific">Angustibacter aerolatus</name>
    <dbReference type="NCBI Taxonomy" id="1162965"/>
    <lineage>
        <taxon>Bacteria</taxon>
        <taxon>Bacillati</taxon>
        <taxon>Actinomycetota</taxon>
        <taxon>Actinomycetes</taxon>
        <taxon>Kineosporiales</taxon>
        <taxon>Kineosporiaceae</taxon>
    </lineage>
</organism>
<gene>
    <name evidence="1" type="ORF">GCM10025868_43360</name>
</gene>
<proteinExistence type="predicted"/>
<dbReference type="EMBL" id="BSUZ01000001">
    <property type="protein sequence ID" value="GMA89086.1"/>
    <property type="molecule type" value="Genomic_DNA"/>
</dbReference>
<evidence type="ECO:0000313" key="1">
    <source>
        <dbReference type="EMBL" id="GMA89086.1"/>
    </source>
</evidence>
<keyword evidence="2" id="KW-1185">Reference proteome</keyword>
<evidence type="ECO:0000313" key="2">
    <source>
        <dbReference type="Proteomes" id="UP001157017"/>
    </source>
</evidence>